<feature type="region of interest" description="Disordered" evidence="1">
    <location>
        <begin position="28"/>
        <end position="51"/>
    </location>
</feature>
<protein>
    <submittedName>
        <fullName evidence="2">Uncharacterized protein</fullName>
    </submittedName>
</protein>
<dbReference type="OrthoDB" id="1711136at2759"/>
<dbReference type="EMBL" id="NKXS01000134">
    <property type="protein sequence ID" value="PIN26201.1"/>
    <property type="molecule type" value="Genomic_DNA"/>
</dbReference>
<feature type="compositionally biased region" description="Basic and acidic residues" evidence="1">
    <location>
        <begin position="171"/>
        <end position="181"/>
    </location>
</feature>
<feature type="compositionally biased region" description="Basic and acidic residues" evidence="1">
    <location>
        <begin position="82"/>
        <end position="99"/>
    </location>
</feature>
<feature type="compositionally biased region" description="Polar residues" evidence="1">
    <location>
        <begin position="155"/>
        <end position="170"/>
    </location>
</feature>
<name>A0A2G9I8X4_9LAMI</name>
<evidence type="ECO:0000313" key="2">
    <source>
        <dbReference type="EMBL" id="PIN26201.1"/>
    </source>
</evidence>
<dbReference type="Proteomes" id="UP000231279">
    <property type="component" value="Unassembled WGS sequence"/>
</dbReference>
<evidence type="ECO:0000256" key="1">
    <source>
        <dbReference type="SAM" id="MobiDB-lite"/>
    </source>
</evidence>
<feature type="region of interest" description="Disordered" evidence="1">
    <location>
        <begin position="155"/>
        <end position="277"/>
    </location>
</feature>
<feature type="compositionally biased region" description="Acidic residues" evidence="1">
    <location>
        <begin position="202"/>
        <end position="218"/>
    </location>
</feature>
<proteinExistence type="predicted"/>
<sequence length="277" mass="31019">MEIVGRRGGEKLESQNLRDFLRIKEEDRHNKLNQSTSSSNVGGRNNPSGLTLNAVLSLKRGPPPPADEPLQRVQSNRTLLDIIREDQSSGLGEGRRDGRSSWRLLRDKIRLRRRDSGSAWSSTVAIPASDVHLNNSNNNHITMMTRRPSLRFNSILHSGESPQPEGNTNRVPERDSGRIEQPHSLPRRRLISEISETNHREDEEEEERSAGTVEEEAAATEQPARMSLMALLAETDRQMGVEGSAYMMDEEEEDEEEEEDNSGGSRGAVVNGGEYNN</sequence>
<accession>A0A2G9I8X4</accession>
<dbReference type="AlphaFoldDB" id="A0A2G9I8X4"/>
<dbReference type="PANTHER" id="PTHR46629">
    <property type="entry name" value="OS01G0917900 PROTEIN"/>
    <property type="match status" value="1"/>
</dbReference>
<keyword evidence="3" id="KW-1185">Reference proteome</keyword>
<comment type="caution">
    <text evidence="2">The sequence shown here is derived from an EMBL/GenBank/DDBJ whole genome shotgun (WGS) entry which is preliminary data.</text>
</comment>
<evidence type="ECO:0000313" key="3">
    <source>
        <dbReference type="Proteomes" id="UP000231279"/>
    </source>
</evidence>
<organism evidence="2 3">
    <name type="scientific">Handroanthus impetiginosus</name>
    <dbReference type="NCBI Taxonomy" id="429701"/>
    <lineage>
        <taxon>Eukaryota</taxon>
        <taxon>Viridiplantae</taxon>
        <taxon>Streptophyta</taxon>
        <taxon>Embryophyta</taxon>
        <taxon>Tracheophyta</taxon>
        <taxon>Spermatophyta</taxon>
        <taxon>Magnoliopsida</taxon>
        <taxon>eudicotyledons</taxon>
        <taxon>Gunneridae</taxon>
        <taxon>Pentapetalae</taxon>
        <taxon>asterids</taxon>
        <taxon>lamiids</taxon>
        <taxon>Lamiales</taxon>
        <taxon>Bignoniaceae</taxon>
        <taxon>Crescentiina</taxon>
        <taxon>Tabebuia alliance</taxon>
        <taxon>Handroanthus</taxon>
    </lineage>
</organism>
<reference evidence="3" key="1">
    <citation type="journal article" date="2018" name="Gigascience">
        <title>Genome assembly of the Pink Ipe (Handroanthus impetiginosus, Bignoniaceae), a highly valued, ecologically keystone Neotropical timber forest tree.</title>
        <authorList>
            <person name="Silva-Junior O.B."/>
            <person name="Grattapaglia D."/>
            <person name="Novaes E."/>
            <person name="Collevatti R.G."/>
        </authorList>
    </citation>
    <scope>NUCLEOTIDE SEQUENCE [LARGE SCALE GENOMIC DNA]</scope>
    <source>
        <strain evidence="3">cv. UFG-1</strain>
    </source>
</reference>
<feature type="compositionally biased region" description="Acidic residues" evidence="1">
    <location>
        <begin position="248"/>
        <end position="261"/>
    </location>
</feature>
<gene>
    <name evidence="2" type="ORF">CDL12_01054</name>
</gene>
<feature type="compositionally biased region" description="Polar residues" evidence="1">
    <location>
        <begin position="32"/>
        <end position="51"/>
    </location>
</feature>
<feature type="region of interest" description="Disordered" evidence="1">
    <location>
        <begin position="77"/>
        <end position="99"/>
    </location>
</feature>